<name>A0A3G8GZR0_9BURK</name>
<evidence type="ECO:0000256" key="2">
    <source>
        <dbReference type="SAM" id="Phobius"/>
    </source>
</evidence>
<feature type="compositionally biased region" description="Low complexity" evidence="1">
    <location>
        <begin position="135"/>
        <end position="146"/>
    </location>
</feature>
<dbReference type="RefSeq" id="WP_124683531.1">
    <property type="nucleotide sequence ID" value="NZ_CP033969.1"/>
</dbReference>
<feature type="chain" id="PRO_5018110455" evidence="3">
    <location>
        <begin position="25"/>
        <end position="295"/>
    </location>
</feature>
<feature type="signal peptide" evidence="3">
    <location>
        <begin position="1"/>
        <end position="24"/>
    </location>
</feature>
<reference evidence="5" key="1">
    <citation type="submission" date="2018-11" db="EMBL/GenBank/DDBJ databases">
        <title>FDA dAtabase for Regulatory Grade micrObial Sequences (FDA-ARGOS): Supporting development and validation of Infectious Disease Dx tests.</title>
        <authorList>
            <person name="Goldberg B."/>
            <person name="Campos J."/>
            <person name="Tallon L."/>
            <person name="Sadzewicz L."/>
            <person name="Zhao X."/>
            <person name="Vavikolanu K."/>
            <person name="Mehta A."/>
            <person name="Aluvathingal J."/>
            <person name="Nadendla S."/>
            <person name="Geyer C."/>
            <person name="Nandy P."/>
            <person name="Yan Y."/>
            <person name="Sichtig H."/>
        </authorList>
    </citation>
    <scope>NUCLEOTIDE SEQUENCE [LARGE SCALE GENOMIC DNA]</scope>
    <source>
        <strain evidence="5">FDAARGOS_614</strain>
    </source>
</reference>
<proteinExistence type="predicted"/>
<dbReference type="KEGG" id="cpau:EHF44_09590"/>
<dbReference type="EMBL" id="CP033969">
    <property type="protein sequence ID" value="AZG13678.1"/>
    <property type="molecule type" value="Genomic_DNA"/>
</dbReference>
<organism evidence="4 5">
    <name type="scientific">Cupriavidus pauculus</name>
    <dbReference type="NCBI Taxonomy" id="82633"/>
    <lineage>
        <taxon>Bacteria</taxon>
        <taxon>Pseudomonadati</taxon>
        <taxon>Pseudomonadota</taxon>
        <taxon>Betaproteobacteria</taxon>
        <taxon>Burkholderiales</taxon>
        <taxon>Burkholderiaceae</taxon>
        <taxon>Cupriavidus</taxon>
    </lineage>
</organism>
<sequence length="295" mass="31755">MKRMASRLALFVALVLWGANVAWASDIACPTTFRGRCDVSAPAGTACQDTARIHPHGRQLICEYAMLHESYEAIYADQQRGRHAGTLSRAELDAWRRKRDACTTVRCLDQLFASWHSGRRGPALRDAPARPPTLADTRPAPRRAMPAPHPATVHGDAVVTPAGDTDADLAMIDLAASASDPATPSFEPATLSLRDSLPPLPPRGPRPDRPGPASAFTWMAWVLVLLAGGGAFYWLVIRKQASRYLDAAFASAASGLSWLKTLPMLAFILTGLALLNGALLVFLLGGWRPHVPGIN</sequence>
<evidence type="ECO:0000313" key="5">
    <source>
        <dbReference type="Proteomes" id="UP000270411"/>
    </source>
</evidence>
<dbReference type="OrthoDB" id="8966085at2"/>
<protein>
    <submittedName>
        <fullName evidence="4">Uncharacterized protein</fullName>
    </submittedName>
</protein>
<gene>
    <name evidence="4" type="ORF">EHF44_09590</name>
</gene>
<feature type="transmembrane region" description="Helical" evidence="2">
    <location>
        <begin position="215"/>
        <end position="236"/>
    </location>
</feature>
<evidence type="ECO:0000256" key="1">
    <source>
        <dbReference type="SAM" id="MobiDB-lite"/>
    </source>
</evidence>
<keyword evidence="3" id="KW-0732">Signal</keyword>
<keyword evidence="2" id="KW-0472">Membrane</keyword>
<dbReference type="AlphaFoldDB" id="A0A3G8GZR0"/>
<dbReference type="Proteomes" id="UP000270411">
    <property type="component" value="Chromosome 1"/>
</dbReference>
<evidence type="ECO:0000313" key="4">
    <source>
        <dbReference type="EMBL" id="AZG13678.1"/>
    </source>
</evidence>
<feature type="transmembrane region" description="Helical" evidence="2">
    <location>
        <begin position="265"/>
        <end position="287"/>
    </location>
</feature>
<evidence type="ECO:0000256" key="3">
    <source>
        <dbReference type="SAM" id="SignalP"/>
    </source>
</evidence>
<accession>A0A3G8GZR0</accession>
<feature type="region of interest" description="Disordered" evidence="1">
    <location>
        <begin position="119"/>
        <end position="155"/>
    </location>
</feature>
<keyword evidence="2" id="KW-1133">Transmembrane helix</keyword>
<keyword evidence="2" id="KW-0812">Transmembrane</keyword>
<feature type="region of interest" description="Disordered" evidence="1">
    <location>
        <begin position="180"/>
        <end position="209"/>
    </location>
</feature>